<dbReference type="AlphaFoldDB" id="A0A084Z837"/>
<evidence type="ECO:0000256" key="1">
    <source>
        <dbReference type="SAM" id="MobiDB-lite"/>
    </source>
</evidence>
<evidence type="ECO:0000313" key="2">
    <source>
        <dbReference type="EMBL" id="KFB93631.1"/>
    </source>
</evidence>
<keyword evidence="3" id="KW-1185">Reference proteome</keyword>
<protein>
    <submittedName>
        <fullName evidence="2">Uncharacterized protein</fullName>
    </submittedName>
</protein>
<name>A0A084Z837_9ENTR</name>
<feature type="region of interest" description="Disordered" evidence="1">
    <location>
        <begin position="1"/>
        <end position="94"/>
    </location>
</feature>
<dbReference type="Proteomes" id="UP000028630">
    <property type="component" value="Unassembled WGS sequence"/>
</dbReference>
<feature type="non-terminal residue" evidence="2">
    <location>
        <position position="137"/>
    </location>
</feature>
<dbReference type="eggNOG" id="ENOG5033M4H">
    <property type="taxonomic scope" value="Bacteria"/>
</dbReference>
<organism evidence="2 3">
    <name type="scientific">Trabulsiella guamensis ATCC 49490</name>
    <dbReference type="NCBI Taxonomy" id="1005994"/>
    <lineage>
        <taxon>Bacteria</taxon>
        <taxon>Pseudomonadati</taxon>
        <taxon>Pseudomonadota</taxon>
        <taxon>Gammaproteobacteria</taxon>
        <taxon>Enterobacterales</taxon>
        <taxon>Enterobacteriaceae</taxon>
        <taxon>Trabulsiella</taxon>
    </lineage>
</organism>
<sequence>MSEQAKKQTRGSAGRSAKAPVRKDAEGGQNQTGTPVPAPLAPAPDVNGQVSQPAGTTQDIAADPVPAAGLSPATNGVGDNASGDGANLQSGEATLVTQIQQDHERAFSTAADVTVLEVRAIPEGGFHRAGRFWPHDV</sequence>
<reference evidence="3" key="1">
    <citation type="submission" date="2014-05" db="EMBL/GenBank/DDBJ databases">
        <title>ATOL: Assembling a taxonomically balanced genome-scale reconstruction of the evolutionary history of the Enterobacteriaceae.</title>
        <authorList>
            <person name="Plunkett G. III"/>
            <person name="Neeno-Eckwall E.C."/>
            <person name="Glasner J.D."/>
            <person name="Perna N.T."/>
        </authorList>
    </citation>
    <scope>NUCLEOTIDE SEQUENCE [LARGE SCALE GENOMIC DNA]</scope>
    <source>
        <strain evidence="3">ATCC 49490</strain>
    </source>
</reference>
<accession>A0A084Z837</accession>
<proteinExistence type="predicted"/>
<evidence type="ECO:0000313" key="3">
    <source>
        <dbReference type="Proteomes" id="UP000028630"/>
    </source>
</evidence>
<feature type="compositionally biased region" description="Polar residues" evidence="1">
    <location>
        <begin position="48"/>
        <end position="59"/>
    </location>
</feature>
<dbReference type="EMBL" id="JMTB01000181">
    <property type="protein sequence ID" value="KFB93631.1"/>
    <property type="molecule type" value="Genomic_DNA"/>
</dbReference>
<comment type="caution">
    <text evidence="2">The sequence shown here is derived from an EMBL/GenBank/DDBJ whole genome shotgun (WGS) entry which is preliminary data.</text>
</comment>
<gene>
    <name evidence="2" type="ORF">GTGU_04735</name>
</gene>